<protein>
    <recommendedName>
        <fullName evidence="5">F-box domain-containing protein</fullName>
    </recommendedName>
</protein>
<name>A0ABC9B5H7_9POAL</name>
<dbReference type="InterPro" id="IPR036047">
    <property type="entry name" value="F-box-like_dom_sf"/>
</dbReference>
<accession>A0ABC9B5H7</accession>
<feature type="domain" description="F-box" evidence="1">
    <location>
        <begin position="25"/>
        <end position="64"/>
    </location>
</feature>
<dbReference type="InterPro" id="IPR055411">
    <property type="entry name" value="LRR_FXL15/At3g58940/PEG3-like"/>
</dbReference>
<dbReference type="PANTHER" id="PTHR34709:SF68">
    <property type="entry name" value="OS07G0550432 PROTEIN"/>
    <property type="match status" value="1"/>
</dbReference>
<reference evidence="3 4" key="2">
    <citation type="submission" date="2024-10" db="EMBL/GenBank/DDBJ databases">
        <authorList>
            <person name="Ryan C."/>
        </authorList>
    </citation>
    <scope>NUCLEOTIDE SEQUENCE [LARGE SCALE GENOMIC DNA]</scope>
</reference>
<evidence type="ECO:0000313" key="4">
    <source>
        <dbReference type="Proteomes" id="UP001497457"/>
    </source>
</evidence>
<feature type="domain" description="F-box/LRR-repeat protein 15/At3g58940/PEG3-like LRR" evidence="2">
    <location>
        <begin position="122"/>
        <end position="273"/>
    </location>
</feature>
<evidence type="ECO:0000259" key="2">
    <source>
        <dbReference type="Pfam" id="PF24758"/>
    </source>
</evidence>
<dbReference type="Pfam" id="PF24758">
    <property type="entry name" value="LRR_At5g56370"/>
    <property type="match status" value="1"/>
</dbReference>
<proteinExistence type="predicted"/>
<dbReference type="InterPro" id="IPR055312">
    <property type="entry name" value="FBL15-like"/>
</dbReference>
<dbReference type="EMBL" id="OZ075134">
    <property type="protein sequence ID" value="CAL4992282.1"/>
    <property type="molecule type" value="Genomic_DNA"/>
</dbReference>
<evidence type="ECO:0000259" key="1">
    <source>
        <dbReference type="Pfam" id="PF00646"/>
    </source>
</evidence>
<keyword evidence="4" id="KW-1185">Reference proteome</keyword>
<dbReference type="InterPro" id="IPR001810">
    <property type="entry name" value="F-box_dom"/>
</dbReference>
<evidence type="ECO:0000313" key="3">
    <source>
        <dbReference type="EMBL" id="CAL4992282.1"/>
    </source>
</evidence>
<dbReference type="Pfam" id="PF00646">
    <property type="entry name" value="F-box"/>
    <property type="match status" value="1"/>
</dbReference>
<dbReference type="PANTHER" id="PTHR34709">
    <property type="entry name" value="OS10G0396666 PROTEIN"/>
    <property type="match status" value="1"/>
</dbReference>
<dbReference type="SUPFAM" id="SSF81383">
    <property type="entry name" value="F-box domain"/>
    <property type="match status" value="1"/>
</dbReference>
<evidence type="ECO:0008006" key="5">
    <source>
        <dbReference type="Google" id="ProtNLM"/>
    </source>
</evidence>
<reference evidence="4" key="1">
    <citation type="submission" date="2024-06" db="EMBL/GenBank/DDBJ databases">
        <authorList>
            <person name="Ryan C."/>
        </authorList>
    </citation>
    <scope>NUCLEOTIDE SEQUENCE [LARGE SCALE GENOMIC DNA]</scope>
</reference>
<dbReference type="Proteomes" id="UP001497457">
    <property type="component" value="Chromosome 24b"/>
</dbReference>
<gene>
    <name evidence="3" type="ORF">URODEC1_LOCUS61041</name>
</gene>
<sequence length="359" mass="40698">MDQDRNCPRRRRRRRHRHRSGEDYISGLPDELLRSILLRLGSARAAARTSVLSRRWRHVSAKLPELVFGNGAPTAPASSFLSVVNGALAAYTATNLETLHIIVPTDGDSSGFNGIPARRVAPWLRFAEERVAGELVLLMPPLRRPPLHEPWPEPEVDWEEYVLELPACERAETIVLRLHHHWWLRLPPAGGVFTALTSLTILFATTKGSEITALVSERCPCLRNLRLCLTLVYASDVSILSDSLRSLSYSVTETRRLEVVTPTLENLFVRTRIDEARFFAPKLERVVWRAAAYNPQRHRFDGVGRRIRLLDLGESFTVTPLMQEFDEVDELILGISTPRVCTVDISGILKKKRILVFFS</sequence>
<organism evidence="3 4">
    <name type="scientific">Urochloa decumbens</name>
    <dbReference type="NCBI Taxonomy" id="240449"/>
    <lineage>
        <taxon>Eukaryota</taxon>
        <taxon>Viridiplantae</taxon>
        <taxon>Streptophyta</taxon>
        <taxon>Embryophyta</taxon>
        <taxon>Tracheophyta</taxon>
        <taxon>Spermatophyta</taxon>
        <taxon>Magnoliopsida</taxon>
        <taxon>Liliopsida</taxon>
        <taxon>Poales</taxon>
        <taxon>Poaceae</taxon>
        <taxon>PACMAD clade</taxon>
        <taxon>Panicoideae</taxon>
        <taxon>Panicodae</taxon>
        <taxon>Paniceae</taxon>
        <taxon>Melinidinae</taxon>
        <taxon>Urochloa</taxon>
    </lineage>
</organism>
<dbReference type="AlphaFoldDB" id="A0ABC9B5H7"/>